<feature type="domain" description="C2H2-type" evidence="13">
    <location>
        <begin position="838"/>
        <end position="865"/>
    </location>
</feature>
<dbReference type="Pfam" id="PF13837">
    <property type="entry name" value="Myb_DNA-bind_4"/>
    <property type="match status" value="3"/>
</dbReference>
<feature type="domain" description="C2H2-type" evidence="13">
    <location>
        <begin position="810"/>
        <end position="837"/>
    </location>
</feature>
<evidence type="ECO:0000256" key="9">
    <source>
        <dbReference type="ARBA" id="ARBA00023242"/>
    </source>
</evidence>
<dbReference type="PANTHER" id="PTHR24409">
    <property type="entry name" value="ZINC FINGER PROTEIN 142"/>
    <property type="match status" value="1"/>
</dbReference>
<dbReference type="InterPro" id="IPR044822">
    <property type="entry name" value="Myb_DNA-bind_4"/>
</dbReference>
<organism evidence="14">
    <name type="scientific">Nothobranchius korthausae</name>
    <dbReference type="NCBI Taxonomy" id="1143690"/>
    <lineage>
        <taxon>Eukaryota</taxon>
        <taxon>Metazoa</taxon>
        <taxon>Chordata</taxon>
        <taxon>Craniata</taxon>
        <taxon>Vertebrata</taxon>
        <taxon>Euteleostomi</taxon>
        <taxon>Actinopterygii</taxon>
        <taxon>Neopterygii</taxon>
        <taxon>Teleostei</taxon>
        <taxon>Neoteleostei</taxon>
        <taxon>Acanthomorphata</taxon>
        <taxon>Ovalentaria</taxon>
        <taxon>Atherinomorphae</taxon>
        <taxon>Cyprinodontiformes</taxon>
        <taxon>Nothobranchiidae</taxon>
        <taxon>Nothobranchius</taxon>
    </lineage>
</organism>
<dbReference type="InterPro" id="IPR036236">
    <property type="entry name" value="Znf_C2H2_sf"/>
</dbReference>
<keyword evidence="5" id="KW-0862">Zinc</keyword>
<dbReference type="GO" id="GO:0000981">
    <property type="term" value="F:DNA-binding transcription factor activity, RNA polymerase II-specific"/>
    <property type="evidence" value="ECO:0007669"/>
    <property type="project" value="TreeGrafter"/>
</dbReference>
<dbReference type="Gene3D" id="3.30.160.60">
    <property type="entry name" value="Classic Zinc Finger"/>
    <property type="match status" value="7"/>
</dbReference>
<evidence type="ECO:0000256" key="2">
    <source>
        <dbReference type="ARBA" id="ARBA00022723"/>
    </source>
</evidence>
<feature type="region of interest" description="Disordered" evidence="12">
    <location>
        <begin position="708"/>
        <end position="727"/>
    </location>
</feature>
<feature type="domain" description="C2H2-type" evidence="13">
    <location>
        <begin position="662"/>
        <end position="690"/>
    </location>
</feature>
<evidence type="ECO:0000256" key="11">
    <source>
        <dbReference type="SAM" id="Coils"/>
    </source>
</evidence>
<evidence type="ECO:0000256" key="3">
    <source>
        <dbReference type="ARBA" id="ARBA00022737"/>
    </source>
</evidence>
<evidence type="ECO:0000256" key="8">
    <source>
        <dbReference type="ARBA" id="ARBA00023163"/>
    </source>
</evidence>
<dbReference type="CDD" id="cd11657">
    <property type="entry name" value="TIN2_N"/>
    <property type="match status" value="1"/>
</dbReference>
<dbReference type="GO" id="GO:0005634">
    <property type="term" value="C:nucleus"/>
    <property type="evidence" value="ECO:0007669"/>
    <property type="project" value="UniProtKB-SubCell"/>
</dbReference>
<keyword evidence="4 10" id="KW-0863">Zinc-finger</keyword>
<keyword evidence="2" id="KW-0479">Metal-binding</keyword>
<dbReference type="EMBL" id="HAEB01011098">
    <property type="protein sequence ID" value="SBQ57625.1"/>
    <property type="molecule type" value="Transcribed_RNA"/>
</dbReference>
<evidence type="ECO:0000256" key="1">
    <source>
        <dbReference type="ARBA" id="ARBA00004123"/>
    </source>
</evidence>
<evidence type="ECO:0000256" key="5">
    <source>
        <dbReference type="ARBA" id="ARBA00022833"/>
    </source>
</evidence>
<protein>
    <recommendedName>
        <fullName evidence="13">C2H2-type domain-containing protein</fullName>
    </recommendedName>
</protein>
<keyword evidence="6" id="KW-0805">Transcription regulation</keyword>
<keyword evidence="9" id="KW-0539">Nucleus</keyword>
<dbReference type="Pfam" id="PF00096">
    <property type="entry name" value="zf-C2H2"/>
    <property type="match status" value="3"/>
</dbReference>
<dbReference type="FunFam" id="3.30.160.60:FF:002343">
    <property type="entry name" value="Zinc finger protein 33A"/>
    <property type="match status" value="2"/>
</dbReference>
<keyword evidence="3" id="KW-0677">Repeat</keyword>
<feature type="region of interest" description="Disordered" evidence="12">
    <location>
        <begin position="601"/>
        <end position="659"/>
    </location>
</feature>
<proteinExistence type="predicted"/>
<dbReference type="Pfam" id="PF14973">
    <property type="entry name" value="TINF2_N"/>
    <property type="match status" value="1"/>
</dbReference>
<feature type="domain" description="C2H2-type" evidence="13">
    <location>
        <begin position="866"/>
        <end position="893"/>
    </location>
</feature>
<evidence type="ECO:0000256" key="7">
    <source>
        <dbReference type="ARBA" id="ARBA00023125"/>
    </source>
</evidence>
<dbReference type="PROSITE" id="PS00028">
    <property type="entry name" value="ZINC_FINGER_C2H2_1"/>
    <property type="match status" value="7"/>
</dbReference>
<feature type="domain" description="C2H2-type" evidence="13">
    <location>
        <begin position="756"/>
        <end position="783"/>
    </location>
</feature>
<dbReference type="Gene3D" id="1.10.10.60">
    <property type="entry name" value="Homeodomain-like"/>
    <property type="match status" value="3"/>
</dbReference>
<dbReference type="InterPro" id="IPR029400">
    <property type="entry name" value="TINF2_N"/>
</dbReference>
<keyword evidence="11" id="KW-0175">Coiled coil</keyword>
<comment type="subcellular location">
    <subcellularLocation>
        <location evidence="1">Nucleus</location>
    </subcellularLocation>
</comment>
<dbReference type="PANTHER" id="PTHR24409:SF425">
    <property type="entry name" value="IP01295P"/>
    <property type="match status" value="1"/>
</dbReference>
<evidence type="ECO:0000313" key="14">
    <source>
        <dbReference type="EMBL" id="SBQ57625.1"/>
    </source>
</evidence>
<sequence length="919" mass="104791">MESAVNWSREDAQALCAAWSQIKHTSVFSWSKKEVHALLVYWANPSVQQDLLLKARRNAVYDSLSAKLASLGFNKSAQECKEKIRKLKQNYRKIKKRQNMGWSRTMQLGILGEALSLQPAASKCSEASTSSLAESSQLVATDMETNLSTHEAEWLPDEVQVLVTLWAQPSIQEQLLASGENSEVFTNLSNELALVGFNKTPQQCRVKVNKLIEEHKKILQVEPDGNDQSDWFVIMDGVLGSDGETSKDVNAPEDFSQAVWTSDEVDVLLTRWAEERVQERLAVTQEDESVYAQLSSELATQGFDKTANQCQTKVRLLKQEYERIREQNDSKELSWFALMDDVYGRAKPKTGGKPAAMVTESECGSVRRSEPDSEPSEGCRLSIPSLCLLIPTLRLMSAFAWQVVQCCNVGHYRKVEELVVLVTELAPELLTARERVQLLLRLRARLVLELCRSESTATPLHIQPHLDIILNLKMSSGCDQEDFEELENSKTNFVEVVQTLFQDPEERERFFTEVFPIHYGQQYEATLQSLVWKFISRLDSLLPIPGIKQTAEWLSSAPSVLEECGQLVLEREQLKELLDFHQKQTKYKCFSQTQNMFLPFLSLHPKPSSNQEESPISDEEGFDLDKESSEENQTEPVVDDSGRRRDDGENQQSEGSGPSRLHYCSKCSYTVGKVSDLLQHIRQTHLIQKPGNIFRNDITLMRGTTNPGLKISEFPKEEASSNSKGPPYQCDKCDKKYLNKSKLTIHYRNHTGETPFLCSTCGKGFRTSTALNSHSRTHTGDWRYKCDICGKTSIQQMARHMRMHRGEKNYLCSECGKAFLSSGELRLHMRSHTGERPYKCKQCGKGFIAKCILTRHIRQHTGEKPYRCSLCPKTFYSLRDKKRHLMIHTHKKSFQCLTCGRIFRQEDTFKLHVETHQLT</sequence>
<evidence type="ECO:0000256" key="4">
    <source>
        <dbReference type="ARBA" id="ARBA00022771"/>
    </source>
</evidence>
<dbReference type="GO" id="GO:0000977">
    <property type="term" value="F:RNA polymerase II transcription regulatory region sequence-specific DNA binding"/>
    <property type="evidence" value="ECO:0007669"/>
    <property type="project" value="TreeGrafter"/>
</dbReference>
<name>A0A1A8FE05_9TELE</name>
<dbReference type="AlphaFoldDB" id="A0A1A8FE05"/>
<dbReference type="SMART" id="SM00355">
    <property type="entry name" value="ZnF_C2H2"/>
    <property type="match status" value="8"/>
</dbReference>
<feature type="domain" description="C2H2-type" evidence="13">
    <location>
        <begin position="894"/>
        <end position="919"/>
    </location>
</feature>
<reference evidence="14" key="2">
    <citation type="submission" date="2016-06" db="EMBL/GenBank/DDBJ databases">
        <title>The genome of a short-lived fish provides insights into sex chromosome evolution and the genetic control of aging.</title>
        <authorList>
            <person name="Reichwald K."/>
            <person name="Felder M."/>
            <person name="Petzold A."/>
            <person name="Koch P."/>
            <person name="Groth M."/>
            <person name="Platzer M."/>
        </authorList>
    </citation>
    <scope>NUCLEOTIDE SEQUENCE</scope>
    <source>
        <tissue evidence="14">Brain</tissue>
    </source>
</reference>
<feature type="domain" description="C2H2-type" evidence="13">
    <location>
        <begin position="728"/>
        <end position="755"/>
    </location>
</feature>
<evidence type="ECO:0000256" key="10">
    <source>
        <dbReference type="PROSITE-ProRule" id="PRU00042"/>
    </source>
</evidence>
<gene>
    <name evidence="14" type="primary">OLA.22932</name>
</gene>
<dbReference type="InterPro" id="IPR013087">
    <property type="entry name" value="Znf_C2H2_type"/>
</dbReference>
<reference evidence="14" key="1">
    <citation type="submission" date="2016-05" db="EMBL/GenBank/DDBJ databases">
        <authorList>
            <person name="Lavstsen T."/>
            <person name="Jespersen J.S."/>
        </authorList>
    </citation>
    <scope>NUCLEOTIDE SEQUENCE</scope>
    <source>
        <tissue evidence="14">Brain</tissue>
    </source>
</reference>
<dbReference type="FunFam" id="3.30.160.60:FF:000450">
    <property type="entry name" value="PR domain zinc finger protein 14"/>
    <property type="match status" value="1"/>
</dbReference>
<feature type="coiled-coil region" evidence="11">
    <location>
        <begin position="307"/>
        <end position="334"/>
    </location>
</feature>
<keyword evidence="8" id="KW-0804">Transcription</keyword>
<dbReference type="FunFam" id="3.30.160.60:FF:000446">
    <property type="entry name" value="Zinc finger protein"/>
    <property type="match status" value="2"/>
</dbReference>
<dbReference type="Pfam" id="PF13912">
    <property type="entry name" value="zf-C2H2_6"/>
    <property type="match status" value="1"/>
</dbReference>
<keyword evidence="7" id="KW-0238">DNA-binding</keyword>
<evidence type="ECO:0000256" key="12">
    <source>
        <dbReference type="SAM" id="MobiDB-lite"/>
    </source>
</evidence>
<dbReference type="GO" id="GO:0008270">
    <property type="term" value="F:zinc ion binding"/>
    <property type="evidence" value="ECO:0007669"/>
    <property type="project" value="UniProtKB-KW"/>
</dbReference>
<dbReference type="SUPFAM" id="SSF57667">
    <property type="entry name" value="beta-beta-alpha zinc fingers"/>
    <property type="match status" value="3"/>
</dbReference>
<evidence type="ECO:0000259" key="13">
    <source>
        <dbReference type="PROSITE" id="PS50157"/>
    </source>
</evidence>
<accession>A0A1A8FE05</accession>
<evidence type="ECO:0000256" key="6">
    <source>
        <dbReference type="ARBA" id="ARBA00023015"/>
    </source>
</evidence>
<dbReference type="PROSITE" id="PS50157">
    <property type="entry name" value="ZINC_FINGER_C2H2_2"/>
    <property type="match status" value="7"/>
</dbReference>